<gene>
    <name evidence="13" type="ORF">EVOR1521_LOCUS8685</name>
</gene>
<feature type="domain" description="CSC1/OSCA1-like N-terminal transmembrane" evidence="11">
    <location>
        <begin position="233"/>
        <end position="382"/>
    </location>
</feature>
<feature type="domain" description="CSC1/OSCA1-like cytosolic" evidence="12">
    <location>
        <begin position="406"/>
        <end position="548"/>
    </location>
</feature>
<feature type="transmembrane region" description="Helical" evidence="9">
    <location>
        <begin position="359"/>
        <end position="382"/>
    </location>
</feature>
<feature type="domain" description="CSC1/OSCA1-like 7TM region" evidence="10">
    <location>
        <begin position="567"/>
        <end position="834"/>
    </location>
</feature>
<feature type="transmembrane region" description="Helical" evidence="9">
    <location>
        <begin position="233"/>
        <end position="255"/>
    </location>
</feature>
<evidence type="ECO:0000256" key="1">
    <source>
        <dbReference type="ARBA" id="ARBA00004141"/>
    </source>
</evidence>
<dbReference type="Proteomes" id="UP001178507">
    <property type="component" value="Unassembled WGS sequence"/>
</dbReference>
<evidence type="ECO:0000256" key="9">
    <source>
        <dbReference type="SAM" id="Phobius"/>
    </source>
</evidence>
<organism evidence="13 14">
    <name type="scientific">Effrenium voratum</name>
    <dbReference type="NCBI Taxonomy" id="2562239"/>
    <lineage>
        <taxon>Eukaryota</taxon>
        <taxon>Sar</taxon>
        <taxon>Alveolata</taxon>
        <taxon>Dinophyceae</taxon>
        <taxon>Suessiales</taxon>
        <taxon>Symbiodiniaceae</taxon>
        <taxon>Effrenium</taxon>
    </lineage>
</organism>
<accession>A0AA36I4E3</accession>
<keyword evidence="14" id="KW-1185">Reference proteome</keyword>
<evidence type="ECO:0000256" key="8">
    <source>
        <dbReference type="SAM" id="MobiDB-lite"/>
    </source>
</evidence>
<evidence type="ECO:0000256" key="5">
    <source>
        <dbReference type="ARBA" id="ARBA00022989"/>
    </source>
</evidence>
<dbReference type="InterPro" id="IPR045122">
    <property type="entry name" value="Csc1-like"/>
</dbReference>
<feature type="transmembrane region" description="Helical" evidence="9">
    <location>
        <begin position="566"/>
        <end position="591"/>
    </location>
</feature>
<keyword evidence="6 9" id="KW-0472">Membrane</keyword>
<protein>
    <recommendedName>
        <fullName evidence="15">CSC1/OSCA1-like 7TM region domain-containing protein</fullName>
    </recommendedName>
</protein>
<reference evidence="13" key="1">
    <citation type="submission" date="2023-08" db="EMBL/GenBank/DDBJ databases">
        <authorList>
            <person name="Chen Y."/>
            <person name="Shah S."/>
            <person name="Dougan E. K."/>
            <person name="Thang M."/>
            <person name="Chan C."/>
        </authorList>
    </citation>
    <scope>NUCLEOTIDE SEQUENCE</scope>
</reference>
<proteinExistence type="inferred from homology"/>
<dbReference type="Pfam" id="PF02714">
    <property type="entry name" value="RSN1_7TM"/>
    <property type="match status" value="1"/>
</dbReference>
<feature type="transmembrane region" description="Helical" evidence="9">
    <location>
        <begin position="611"/>
        <end position="637"/>
    </location>
</feature>
<dbReference type="PANTHER" id="PTHR13018:SF139">
    <property type="entry name" value="PHOSPHATE METABOLISM PROTEIN 7"/>
    <property type="match status" value="1"/>
</dbReference>
<comment type="similarity">
    <text evidence="2">Belongs to the CSC1 (TC 1.A.17) family.</text>
</comment>
<keyword evidence="5 9" id="KW-1133">Transmembrane helix</keyword>
<dbReference type="EMBL" id="CAUJNA010000751">
    <property type="protein sequence ID" value="CAJ1380841.1"/>
    <property type="molecule type" value="Genomic_DNA"/>
</dbReference>
<feature type="transmembrane region" description="Helical" evidence="9">
    <location>
        <begin position="657"/>
        <end position="677"/>
    </location>
</feature>
<name>A0AA36I4E3_9DINO</name>
<evidence type="ECO:0000256" key="7">
    <source>
        <dbReference type="SAM" id="Coils"/>
    </source>
</evidence>
<evidence type="ECO:0000259" key="12">
    <source>
        <dbReference type="Pfam" id="PF14703"/>
    </source>
</evidence>
<dbReference type="InterPro" id="IPR027815">
    <property type="entry name" value="CSC1/OSCA1-like_cyt"/>
</dbReference>
<evidence type="ECO:0008006" key="15">
    <source>
        <dbReference type="Google" id="ProtNLM"/>
    </source>
</evidence>
<feature type="region of interest" description="Disordered" evidence="8">
    <location>
        <begin position="882"/>
        <end position="908"/>
    </location>
</feature>
<dbReference type="GO" id="GO:0005886">
    <property type="term" value="C:plasma membrane"/>
    <property type="evidence" value="ECO:0007669"/>
    <property type="project" value="TreeGrafter"/>
</dbReference>
<dbReference type="InterPro" id="IPR003864">
    <property type="entry name" value="CSC1/OSCA1-like_7TM"/>
</dbReference>
<feature type="compositionally biased region" description="Basic and acidic residues" evidence="8">
    <location>
        <begin position="898"/>
        <end position="908"/>
    </location>
</feature>
<dbReference type="AlphaFoldDB" id="A0AA36I4E3"/>
<dbReference type="Pfam" id="PF14703">
    <property type="entry name" value="PHM7_cyt"/>
    <property type="match status" value="1"/>
</dbReference>
<feature type="transmembrane region" description="Helical" evidence="9">
    <location>
        <begin position="316"/>
        <end position="339"/>
    </location>
</feature>
<evidence type="ECO:0000259" key="10">
    <source>
        <dbReference type="Pfam" id="PF02714"/>
    </source>
</evidence>
<feature type="transmembrane region" description="Helical" evidence="9">
    <location>
        <begin position="764"/>
        <end position="797"/>
    </location>
</feature>
<evidence type="ECO:0000256" key="3">
    <source>
        <dbReference type="ARBA" id="ARBA00022448"/>
    </source>
</evidence>
<comment type="caution">
    <text evidence="13">The sequence shown here is derived from an EMBL/GenBank/DDBJ whole genome shotgun (WGS) entry which is preliminary data.</text>
</comment>
<keyword evidence="3" id="KW-0813">Transport</keyword>
<comment type="subcellular location">
    <subcellularLocation>
        <location evidence="1">Membrane</location>
        <topology evidence="1">Multi-pass membrane protein</topology>
    </subcellularLocation>
</comment>
<evidence type="ECO:0000259" key="11">
    <source>
        <dbReference type="Pfam" id="PF13967"/>
    </source>
</evidence>
<sequence>MASWTDDQVAQARGVVQEQLREKSALEVLELAARLALRGSAESWLCVVDQVVARLEPFPIKEWPVLLQLLMAAENVEVQEADFFVHCAGSLEARAKTEKLGRRADFAKQLACFADLLRLRGVWLGAVSGMIDTIEELGECITRSVSSDLSKAEATENPGKLGEDELCAAQGPPWLSEDGATPYLLQTASSAIKASEALDIHLGPATTSSTTTAWNSGGGIVGIKMNGKGDFSAFWAGLATNIAMTVGCYIIFLVLRKLYPMLYEHNQEVIEKLKQERFKLSSSVFAPVIASSRVTVDDAIEAVGLDHGMLLQFAQFVMTLMLMIGIPALVVLCPMFALAGGHAAQSRLSFIGFANVKENSLVCYPVALFVWYVVIVTQWKIFSVMENKFQQRRKDWLMRMPMPRSQTVLLECIPEEFRSQKALKEFFEDIFGGGCIDEIFFVRDTTTLMTCTKIRDECSQDLHEAEFAWDKSGEADEDARKKLEAALDVAEKKVEEARQEVLESEKGHSASAFVTFKDQKQSIMALNMRYTADDEEFVVSVPPDPADVRYNDLRVDYRVEAAGRTLGYGMIAGLFFGFIPIVAGVTNLLTLESVTKVDLLNTFFDNNPSLAAMWSSLASTLGLTIFMSFLPTFLVLIFNYCFALKADAWEQHLIQQWYFYFLVVYVLLVTAVGTSLWERSTELIENPTAIFSLLANSLPNASHFYLNYVPLQWSTHAMNMTRYINVFKYVGFRKVCSEERARSKAEPEDQDYYGIGSRSARHTLIAVTGLVFCTLCPLICILCLINGCVCRFFYGFLSVYAEEKKADLGGVFWLTQMRHMQQGLLVYLILMTGVLLERGQNIVPGVIAGSSAALWVWTYRRFNHKFHLENLPLRDLKAAASGDKRETSRAKYMQPELVVHEDSPRKRK</sequence>
<keyword evidence="4 9" id="KW-0812">Transmembrane</keyword>
<evidence type="ECO:0000256" key="4">
    <source>
        <dbReference type="ARBA" id="ARBA00022692"/>
    </source>
</evidence>
<dbReference type="PANTHER" id="PTHR13018">
    <property type="entry name" value="PROBABLE MEMBRANE PROTEIN DUF221-RELATED"/>
    <property type="match status" value="1"/>
</dbReference>
<evidence type="ECO:0000313" key="13">
    <source>
        <dbReference type="EMBL" id="CAJ1380841.1"/>
    </source>
</evidence>
<evidence type="ECO:0000313" key="14">
    <source>
        <dbReference type="Proteomes" id="UP001178507"/>
    </source>
</evidence>
<keyword evidence="7" id="KW-0175">Coiled coil</keyword>
<evidence type="ECO:0000256" key="6">
    <source>
        <dbReference type="ARBA" id="ARBA00023136"/>
    </source>
</evidence>
<evidence type="ECO:0000256" key="2">
    <source>
        <dbReference type="ARBA" id="ARBA00007779"/>
    </source>
</evidence>
<feature type="coiled-coil region" evidence="7">
    <location>
        <begin position="480"/>
        <end position="507"/>
    </location>
</feature>
<dbReference type="InterPro" id="IPR032880">
    <property type="entry name" value="CSC1/OSCA1-like_N"/>
</dbReference>
<dbReference type="GO" id="GO:0005227">
    <property type="term" value="F:calcium-activated cation channel activity"/>
    <property type="evidence" value="ECO:0007669"/>
    <property type="project" value="InterPro"/>
</dbReference>
<dbReference type="Pfam" id="PF13967">
    <property type="entry name" value="RSN1_TM"/>
    <property type="match status" value="1"/>
</dbReference>